<gene>
    <name evidence="1" type="ordered locus">Swoo_0129</name>
</gene>
<proteinExistence type="predicted"/>
<dbReference type="GO" id="GO:0008725">
    <property type="term" value="F:DNA-3-methyladenine glycosylase activity"/>
    <property type="evidence" value="ECO:0007669"/>
    <property type="project" value="InterPro"/>
</dbReference>
<keyword evidence="2" id="KW-1185">Reference proteome</keyword>
<evidence type="ECO:0000313" key="1">
    <source>
        <dbReference type="EMBL" id="ACA84430.1"/>
    </source>
</evidence>
<dbReference type="STRING" id="392500.Swoo_0129"/>
<sequence length="237" mass="26925">MFECQYKNMSQLESFSTIYQRASERKGGDESLESLLTSSLTPDEIGQYKDAELLSEMSKKVFQSGFIWRIVENKWSAYEEAFFGFEPHKVLMLSPEQLQERASDPNLIRHMKKTMAIYDNALMTHDIAREHGSLAEYIANWPSEEITQLWAVLKRRGTRLGGNTGPYFLRAIGKDTFLLTGDVQGYLTSHKLVDFGFSSKSGLKQVQGVFNTWQQQSGRSLADISRVLACSVGDNRI</sequence>
<dbReference type="SUPFAM" id="SSF48150">
    <property type="entry name" value="DNA-glycosylase"/>
    <property type="match status" value="1"/>
</dbReference>
<dbReference type="KEGG" id="swd:Swoo_0129"/>
<dbReference type="Pfam" id="PF03352">
    <property type="entry name" value="Adenine_glyco"/>
    <property type="match status" value="1"/>
</dbReference>
<evidence type="ECO:0000313" key="2">
    <source>
        <dbReference type="Proteomes" id="UP000002168"/>
    </source>
</evidence>
<reference evidence="1 2" key="1">
    <citation type="submission" date="2008-02" db="EMBL/GenBank/DDBJ databases">
        <title>Complete sequence of Shewanella woodyi ATCC 51908.</title>
        <authorList>
            <consortium name="US DOE Joint Genome Institute"/>
            <person name="Copeland A."/>
            <person name="Lucas S."/>
            <person name="Lapidus A."/>
            <person name="Glavina del Rio T."/>
            <person name="Dalin E."/>
            <person name="Tice H."/>
            <person name="Bruce D."/>
            <person name="Goodwin L."/>
            <person name="Pitluck S."/>
            <person name="Sims D."/>
            <person name="Brettin T."/>
            <person name="Detter J.C."/>
            <person name="Han C."/>
            <person name="Kuske C.R."/>
            <person name="Schmutz J."/>
            <person name="Larimer F."/>
            <person name="Land M."/>
            <person name="Hauser L."/>
            <person name="Kyrpides N."/>
            <person name="Lykidis A."/>
            <person name="Zhao J.-S."/>
            <person name="Richardson P."/>
        </authorList>
    </citation>
    <scope>NUCLEOTIDE SEQUENCE [LARGE SCALE GENOMIC DNA]</scope>
    <source>
        <strain evidence="2">ATCC 51908 / MS32</strain>
    </source>
</reference>
<dbReference type="HOGENOM" id="CLU_1239284_0_0_6"/>
<dbReference type="PANTHER" id="PTHR30037:SF3">
    <property type="entry name" value="BLR0857 PROTEIN"/>
    <property type="match status" value="1"/>
</dbReference>
<dbReference type="AlphaFoldDB" id="B1KL89"/>
<dbReference type="InterPro" id="IPR011257">
    <property type="entry name" value="DNA_glycosylase"/>
</dbReference>
<protein>
    <submittedName>
        <fullName evidence="1">Conserved hypothetical 3-methyladenine DNA glycosylase</fullName>
    </submittedName>
</protein>
<dbReference type="Proteomes" id="UP000002168">
    <property type="component" value="Chromosome"/>
</dbReference>
<dbReference type="EMBL" id="CP000961">
    <property type="protein sequence ID" value="ACA84430.1"/>
    <property type="molecule type" value="Genomic_DNA"/>
</dbReference>
<dbReference type="InterPro" id="IPR052891">
    <property type="entry name" value="DNA-3mA_glycosylase"/>
</dbReference>
<dbReference type="eggNOG" id="COG2818">
    <property type="taxonomic scope" value="Bacteria"/>
</dbReference>
<dbReference type="InterPro" id="IPR005019">
    <property type="entry name" value="Adenine_glyco"/>
</dbReference>
<organism evidence="1 2">
    <name type="scientific">Shewanella woodyi (strain ATCC 51908 / MS32)</name>
    <dbReference type="NCBI Taxonomy" id="392500"/>
    <lineage>
        <taxon>Bacteria</taxon>
        <taxon>Pseudomonadati</taxon>
        <taxon>Pseudomonadota</taxon>
        <taxon>Gammaproteobacteria</taxon>
        <taxon>Alteromonadales</taxon>
        <taxon>Shewanellaceae</taxon>
        <taxon>Shewanella</taxon>
    </lineage>
</organism>
<name>B1KL89_SHEWM</name>
<dbReference type="GO" id="GO:0006284">
    <property type="term" value="P:base-excision repair"/>
    <property type="evidence" value="ECO:0007669"/>
    <property type="project" value="InterPro"/>
</dbReference>
<accession>B1KL89</accession>
<dbReference type="PANTHER" id="PTHR30037">
    <property type="entry name" value="DNA-3-METHYLADENINE GLYCOSYLASE 1"/>
    <property type="match status" value="1"/>
</dbReference>
<dbReference type="Gene3D" id="1.10.340.30">
    <property type="entry name" value="Hypothetical protein, domain 2"/>
    <property type="match status" value="1"/>
</dbReference>